<dbReference type="AlphaFoldDB" id="A0A1V0BDU7"/>
<dbReference type="InterPro" id="IPR014956">
    <property type="entry name" value="ParBc_2"/>
</dbReference>
<dbReference type="Proteomes" id="UP000242792">
    <property type="component" value="Chromosome"/>
</dbReference>
<name>A0A1V0BDU7_9BURK</name>
<dbReference type="Pfam" id="PF08857">
    <property type="entry name" value="ParBc_2"/>
    <property type="match status" value="1"/>
</dbReference>
<evidence type="ECO:0000313" key="3">
    <source>
        <dbReference type="Proteomes" id="UP000242792"/>
    </source>
</evidence>
<protein>
    <recommendedName>
        <fullName evidence="4">Chromosome partitioning protein ParB</fullName>
    </recommendedName>
</protein>
<sequence length="479" mass="51988">MDAHGSHCAAPALWSEAGGSFLVHPAGQSLPRYAGAPPTRRLRMHRALLALCLGGWVLHSTASPGTKLDGEWLCHEQVTGSTGAAAVQPHYVSIDHGIWQTDTVDADLQLQALDGQHYLGTWSPHTQRQPREIAHLAADQLHYQDPQVTGTCQRLGDIAQAPATQRSGSWQFITLDQARPTQPAVGYDQIYSKQARYRDQRWKQAFDDWCRLSGLGGVRKKSVTPASRLTDAESFACQTPAAERNLGALKTAVLGPGGQIYMTDGHHSLSSLWEAPIGQGDDRLGKAGGGLRIPVQIQADYQHLNQASFWRTMRAKGYTWLQDADGKAIAPASLPRHMGLSGGLQDDAYRSLVYFTRGVGHEVPDDAPEFLEFYWAQWLRSPPQHLDLRAYQLDTLGRGDGSDHGYLQAVHDAATLMTQAPPDTAIGPAGQTAADMGQMPALHHTALQQLARKGQTPGKLAQALHYRSKAAAASKPASP</sequence>
<gene>
    <name evidence="2" type="ORF">B5M06_07515</name>
</gene>
<evidence type="ECO:0008006" key="4">
    <source>
        <dbReference type="Google" id="ProtNLM"/>
    </source>
</evidence>
<feature type="region of interest" description="Disordered" evidence="1">
    <location>
        <begin position="451"/>
        <end position="479"/>
    </location>
</feature>
<dbReference type="KEGG" id="cke:B5M06_07515"/>
<accession>A0A1V0BDU7</accession>
<evidence type="ECO:0000313" key="2">
    <source>
        <dbReference type="EMBL" id="AQZ98128.1"/>
    </source>
</evidence>
<evidence type="ECO:0000256" key="1">
    <source>
        <dbReference type="SAM" id="MobiDB-lite"/>
    </source>
</evidence>
<dbReference type="Gene3D" id="3.90.1530.10">
    <property type="entry name" value="Conserved hypothetical protein from pyrococcus furiosus pfu- 392566-001, ParB domain"/>
    <property type="match status" value="1"/>
</dbReference>
<reference evidence="2 3" key="1">
    <citation type="submission" date="2017-03" db="EMBL/GenBank/DDBJ databases">
        <title>Rapid Whole Genome Sequencing of Comamonas kerstersii Causing Continuous ambulatory Peritoneal Dialysis-Associated Peritonitis.</title>
        <authorList>
            <person name="Zheng B."/>
        </authorList>
    </citation>
    <scope>NUCLEOTIDE SEQUENCE [LARGE SCALE GENOMIC DNA]</scope>
    <source>
        <strain evidence="2 3">8943</strain>
    </source>
</reference>
<dbReference type="EMBL" id="CP020121">
    <property type="protein sequence ID" value="AQZ98128.1"/>
    <property type="molecule type" value="Genomic_DNA"/>
</dbReference>
<dbReference type="CDD" id="cd16390">
    <property type="entry name" value="ParB_N_Srx_like"/>
    <property type="match status" value="1"/>
</dbReference>
<dbReference type="InterPro" id="IPR036086">
    <property type="entry name" value="ParB/Sulfiredoxin_sf"/>
</dbReference>
<feature type="compositionally biased region" description="Low complexity" evidence="1">
    <location>
        <begin position="469"/>
        <end position="479"/>
    </location>
</feature>
<dbReference type="OrthoDB" id="323572at2"/>
<proteinExistence type="predicted"/>
<dbReference type="SUPFAM" id="SSF110849">
    <property type="entry name" value="ParB/Sulfiredoxin"/>
    <property type="match status" value="1"/>
</dbReference>
<organism evidence="2 3">
    <name type="scientific">Comamonas kerstersii</name>
    <dbReference type="NCBI Taxonomy" id="225992"/>
    <lineage>
        <taxon>Bacteria</taxon>
        <taxon>Pseudomonadati</taxon>
        <taxon>Pseudomonadota</taxon>
        <taxon>Betaproteobacteria</taxon>
        <taxon>Burkholderiales</taxon>
        <taxon>Comamonadaceae</taxon>
        <taxon>Comamonas</taxon>
    </lineage>
</organism>